<reference evidence="2" key="1">
    <citation type="journal article" date="2011" name="Nat. Genet.">
        <title>The Arabidopsis lyrata genome sequence and the basis of rapid genome size change.</title>
        <authorList>
            <person name="Hu T.T."/>
            <person name="Pattyn P."/>
            <person name="Bakker E.G."/>
            <person name="Cao J."/>
            <person name="Cheng J.-F."/>
            <person name="Clark R.M."/>
            <person name="Fahlgren N."/>
            <person name="Fawcett J.A."/>
            <person name="Grimwood J."/>
            <person name="Gundlach H."/>
            <person name="Haberer G."/>
            <person name="Hollister J.D."/>
            <person name="Ossowski S."/>
            <person name="Ottilar R.P."/>
            <person name="Salamov A.A."/>
            <person name="Schneeberger K."/>
            <person name="Spannagl M."/>
            <person name="Wang X."/>
            <person name="Yang L."/>
            <person name="Nasrallah M.E."/>
            <person name="Bergelson J."/>
            <person name="Carrington J.C."/>
            <person name="Gaut B.S."/>
            <person name="Schmutz J."/>
            <person name="Mayer K.F.X."/>
            <person name="Van de Peer Y."/>
            <person name="Grigoriev I.V."/>
            <person name="Nordborg M."/>
            <person name="Weigel D."/>
            <person name="Guo Y.-L."/>
        </authorList>
    </citation>
    <scope>NUCLEOTIDE SEQUENCE [LARGE SCALE GENOMIC DNA]</scope>
    <source>
        <strain evidence="2">cv. MN47</strain>
    </source>
</reference>
<evidence type="ECO:0000313" key="2">
    <source>
        <dbReference type="Proteomes" id="UP000008694"/>
    </source>
</evidence>
<dbReference type="HOGENOM" id="CLU_042345_0_0_1"/>
<dbReference type="AlphaFoldDB" id="D7LIE0"/>
<dbReference type="STRING" id="81972.D7LIE0"/>
<accession>D7LIE0</accession>
<proteinExistence type="predicted"/>
<sequence>MARRRRTLFSNFSSVSLLSDFSACFQDRFPRFDPKIAQIWRFGLAGFVFVVSLPPSEPDVFPVFPRSAFRQLCILSLLSCLTRNHRPFCGPSSTFVIASPPPAPVKKAELISIKFTVLGRPRETNLQNLKKDMARSPYELSNTTSEQAITSLPIWRTYPPPCPMRGRVENGETLLASMVSSLVLGPSHFGPFVFQLRPIMISFGPPLLPAWPRSITSMLLLSRNVKRCDRFMKPIDQGNQLNHNPPLLLCWYKNYLRTLPLESPRIIIHIVKSLKKNGIMIPSLRSGGYRNFLNFSSMIHLLNDFIQELIRNIMDITLESRSLKKIGIMIPSPRSGDYQSFIIPLYPFLLNFEPMPTRRNLYLPGYSTIGPNVLIAFRAGEP</sequence>
<dbReference type="EMBL" id="GL348716">
    <property type="protein sequence ID" value="EFH57202.1"/>
    <property type="molecule type" value="Genomic_DNA"/>
</dbReference>
<name>D7LIE0_ARALL</name>
<keyword evidence="2" id="KW-1185">Reference proteome</keyword>
<gene>
    <name evidence="1" type="ORF">ARALYDRAFT_901696</name>
</gene>
<dbReference type="Gramene" id="scaffold_401197.1">
    <property type="protein sequence ID" value="scaffold_401197.1"/>
    <property type="gene ID" value="scaffold_401197.1"/>
</dbReference>
<protein>
    <submittedName>
        <fullName evidence="1">Uncharacterized protein</fullName>
    </submittedName>
</protein>
<evidence type="ECO:0000313" key="1">
    <source>
        <dbReference type="EMBL" id="EFH57202.1"/>
    </source>
</evidence>
<dbReference type="Proteomes" id="UP000008694">
    <property type="component" value="Unassembled WGS sequence"/>
</dbReference>
<organism evidence="2">
    <name type="scientific">Arabidopsis lyrata subsp. lyrata</name>
    <name type="common">Lyre-leaved rock-cress</name>
    <dbReference type="NCBI Taxonomy" id="81972"/>
    <lineage>
        <taxon>Eukaryota</taxon>
        <taxon>Viridiplantae</taxon>
        <taxon>Streptophyta</taxon>
        <taxon>Embryophyta</taxon>
        <taxon>Tracheophyta</taxon>
        <taxon>Spermatophyta</taxon>
        <taxon>Magnoliopsida</taxon>
        <taxon>eudicotyledons</taxon>
        <taxon>Gunneridae</taxon>
        <taxon>Pentapetalae</taxon>
        <taxon>rosids</taxon>
        <taxon>malvids</taxon>
        <taxon>Brassicales</taxon>
        <taxon>Brassicaceae</taxon>
        <taxon>Camelineae</taxon>
        <taxon>Arabidopsis</taxon>
    </lineage>
</organism>